<evidence type="ECO:0000256" key="7">
    <source>
        <dbReference type="ARBA" id="ARBA00023204"/>
    </source>
</evidence>
<comment type="function">
    <text evidence="8 9">This protein is involved in the repair of mismatches in DNA. It is possible that it carries out the mismatch recognition step. This protein has a weak ATPase activity.</text>
</comment>
<dbReference type="SMART" id="SM00534">
    <property type="entry name" value="MUTSac"/>
    <property type="match status" value="1"/>
</dbReference>
<evidence type="ECO:0000256" key="1">
    <source>
        <dbReference type="ARBA" id="ARBA00006271"/>
    </source>
</evidence>
<dbReference type="Proteomes" id="UP000215405">
    <property type="component" value="Unassembled WGS sequence"/>
</dbReference>
<dbReference type="CDD" id="cd03284">
    <property type="entry name" value="ABC_MutS1"/>
    <property type="match status" value="1"/>
</dbReference>
<evidence type="ECO:0000313" key="12">
    <source>
        <dbReference type="EMBL" id="OXT01934.1"/>
    </source>
</evidence>
<dbReference type="NCBIfam" id="TIGR01070">
    <property type="entry name" value="mutS1"/>
    <property type="match status" value="1"/>
</dbReference>
<dbReference type="InterPro" id="IPR000432">
    <property type="entry name" value="DNA_mismatch_repair_MutS_C"/>
</dbReference>
<dbReference type="InterPro" id="IPR036187">
    <property type="entry name" value="DNA_mismatch_repair_MutS_sf"/>
</dbReference>
<comment type="caution">
    <text evidence="12">The sequence shown here is derived from an EMBL/GenBank/DDBJ whole genome shotgun (WGS) entry which is preliminary data.</text>
</comment>
<gene>
    <name evidence="9" type="primary">mutS</name>
    <name evidence="12" type="ORF">B7H23_03045</name>
</gene>
<protein>
    <recommendedName>
        <fullName evidence="2 9">DNA mismatch repair protein MutS</fullName>
    </recommendedName>
</protein>
<evidence type="ECO:0000256" key="5">
    <source>
        <dbReference type="ARBA" id="ARBA00022840"/>
    </source>
</evidence>
<dbReference type="GO" id="GO:0005524">
    <property type="term" value="F:ATP binding"/>
    <property type="evidence" value="ECO:0007669"/>
    <property type="project" value="UniProtKB-UniRule"/>
</dbReference>
<evidence type="ECO:0000256" key="2">
    <source>
        <dbReference type="ARBA" id="ARBA00021982"/>
    </source>
</evidence>
<dbReference type="SUPFAM" id="SSF52540">
    <property type="entry name" value="P-loop containing nucleoside triphosphate hydrolases"/>
    <property type="match status" value="1"/>
</dbReference>
<dbReference type="Gene3D" id="3.40.50.300">
    <property type="entry name" value="P-loop containing nucleotide triphosphate hydrolases"/>
    <property type="match status" value="1"/>
</dbReference>
<evidence type="ECO:0000256" key="4">
    <source>
        <dbReference type="ARBA" id="ARBA00022763"/>
    </source>
</evidence>
<dbReference type="PANTHER" id="PTHR11361">
    <property type="entry name" value="DNA MISMATCH REPAIR PROTEIN MUTS FAMILY MEMBER"/>
    <property type="match status" value="1"/>
</dbReference>
<evidence type="ECO:0000256" key="8">
    <source>
        <dbReference type="ARBA" id="ARBA00024647"/>
    </source>
</evidence>
<dbReference type="GO" id="GO:0005829">
    <property type="term" value="C:cytosol"/>
    <property type="evidence" value="ECO:0007669"/>
    <property type="project" value="TreeGrafter"/>
</dbReference>
<dbReference type="Gene3D" id="3.40.1170.10">
    <property type="entry name" value="DNA repair protein MutS, domain I"/>
    <property type="match status" value="1"/>
</dbReference>
<evidence type="ECO:0000259" key="11">
    <source>
        <dbReference type="PROSITE" id="PS00486"/>
    </source>
</evidence>
<dbReference type="PIRSF" id="PIRSF037677">
    <property type="entry name" value="DNA_mis_repair_Msh6"/>
    <property type="match status" value="1"/>
</dbReference>
<dbReference type="PANTHER" id="PTHR11361:SF34">
    <property type="entry name" value="DNA MISMATCH REPAIR PROTEIN MSH1, MITOCHONDRIAL"/>
    <property type="match status" value="1"/>
</dbReference>
<dbReference type="InterPro" id="IPR016151">
    <property type="entry name" value="DNA_mismatch_repair_MutS_N"/>
</dbReference>
<dbReference type="InterPro" id="IPR005748">
    <property type="entry name" value="DNA_mismatch_repair_MutS"/>
</dbReference>
<dbReference type="Pfam" id="PF00488">
    <property type="entry name" value="MutS_V"/>
    <property type="match status" value="1"/>
</dbReference>
<dbReference type="Pfam" id="PF05190">
    <property type="entry name" value="MutS_IV"/>
    <property type="match status" value="1"/>
</dbReference>
<dbReference type="GO" id="GO:0003684">
    <property type="term" value="F:damaged DNA binding"/>
    <property type="evidence" value="ECO:0007669"/>
    <property type="project" value="UniProtKB-UniRule"/>
</dbReference>
<proteinExistence type="inferred from homology"/>
<dbReference type="NCBIfam" id="NF003810">
    <property type="entry name" value="PRK05399.1"/>
    <property type="match status" value="1"/>
</dbReference>
<dbReference type="EMBL" id="NBYO01000001">
    <property type="protein sequence ID" value="OXT01934.1"/>
    <property type="molecule type" value="Genomic_DNA"/>
</dbReference>
<dbReference type="PROSITE" id="PS00486">
    <property type="entry name" value="DNA_MISMATCH_REPAIR_2"/>
    <property type="match status" value="1"/>
</dbReference>
<dbReference type="SMART" id="SM00533">
    <property type="entry name" value="MUTSd"/>
    <property type="match status" value="1"/>
</dbReference>
<accession>A0A231V1E5</accession>
<evidence type="ECO:0000256" key="6">
    <source>
        <dbReference type="ARBA" id="ARBA00023125"/>
    </source>
</evidence>
<keyword evidence="5 9" id="KW-0067">ATP-binding</keyword>
<dbReference type="SUPFAM" id="SSF48334">
    <property type="entry name" value="DNA repair protein MutS, domain III"/>
    <property type="match status" value="1"/>
</dbReference>
<dbReference type="InterPro" id="IPR007861">
    <property type="entry name" value="DNA_mismatch_repair_MutS_clamp"/>
</dbReference>
<dbReference type="InterPro" id="IPR017261">
    <property type="entry name" value="DNA_mismatch_repair_MutS/MSH"/>
</dbReference>
<dbReference type="Gene3D" id="6.10.140.430">
    <property type="match status" value="1"/>
</dbReference>
<comment type="similarity">
    <text evidence="1 9 10">Belongs to the DNA mismatch repair MutS family.</text>
</comment>
<feature type="domain" description="DNA mismatch repair proteins mutS family" evidence="11">
    <location>
        <begin position="729"/>
        <end position="745"/>
    </location>
</feature>
<organism evidence="12 13">
    <name type="scientific">Notoacmeibacter marinus</name>
    <dbReference type="NCBI Taxonomy" id="1876515"/>
    <lineage>
        <taxon>Bacteria</taxon>
        <taxon>Pseudomonadati</taxon>
        <taxon>Pseudomonadota</taxon>
        <taxon>Alphaproteobacteria</taxon>
        <taxon>Hyphomicrobiales</taxon>
        <taxon>Notoacmeibacteraceae</taxon>
        <taxon>Notoacmeibacter</taxon>
    </lineage>
</organism>
<dbReference type="Gene3D" id="1.10.1420.10">
    <property type="match status" value="2"/>
</dbReference>
<dbReference type="SUPFAM" id="SSF53150">
    <property type="entry name" value="DNA repair protein MutS, domain II"/>
    <property type="match status" value="1"/>
</dbReference>
<dbReference type="Gene3D" id="3.30.420.110">
    <property type="entry name" value="MutS, connector domain"/>
    <property type="match status" value="1"/>
</dbReference>
<keyword evidence="4 9" id="KW-0227">DNA damage</keyword>
<name>A0A231V1E5_9HYPH</name>
<dbReference type="FunFam" id="3.40.1170.10:FF:000001">
    <property type="entry name" value="DNA mismatch repair protein MutS"/>
    <property type="match status" value="1"/>
</dbReference>
<dbReference type="HAMAP" id="MF_00096">
    <property type="entry name" value="MutS"/>
    <property type="match status" value="1"/>
</dbReference>
<dbReference type="AlphaFoldDB" id="A0A231V1E5"/>
<evidence type="ECO:0000256" key="10">
    <source>
        <dbReference type="RuleBase" id="RU003756"/>
    </source>
</evidence>
<dbReference type="Pfam" id="PF05192">
    <property type="entry name" value="MutS_III"/>
    <property type="match status" value="1"/>
</dbReference>
<keyword evidence="6 9" id="KW-0238">DNA-binding</keyword>
<feature type="binding site" evidence="9">
    <location>
        <begin position="655"/>
        <end position="662"/>
    </location>
    <ligand>
        <name>ATP</name>
        <dbReference type="ChEBI" id="CHEBI:30616"/>
    </ligand>
</feature>
<keyword evidence="7 9" id="KW-0234">DNA repair</keyword>
<keyword evidence="13" id="KW-1185">Reference proteome</keyword>
<dbReference type="GO" id="GO:0140664">
    <property type="term" value="F:ATP-dependent DNA damage sensor activity"/>
    <property type="evidence" value="ECO:0007669"/>
    <property type="project" value="InterPro"/>
</dbReference>
<dbReference type="InterPro" id="IPR045076">
    <property type="entry name" value="MutS"/>
</dbReference>
<dbReference type="Pfam" id="PF01624">
    <property type="entry name" value="MutS_I"/>
    <property type="match status" value="1"/>
</dbReference>
<reference evidence="13" key="1">
    <citation type="journal article" date="2017" name="Int. J. Syst. Evol. Microbiol.">
        <title>Notoacmeibacter marinus gen. nov., sp. nov., isolated from the gut of a limpet and proposal of Notoacmeibacteraceae fam. nov. in the order Rhizobiales of the class Alphaproteobacteria.</title>
        <authorList>
            <person name="Huang Z."/>
            <person name="Guo F."/>
            <person name="Lai Q."/>
        </authorList>
    </citation>
    <scope>NUCLEOTIDE SEQUENCE [LARGE SCALE GENOMIC DNA]</scope>
    <source>
        <strain evidence="13">XMTR2A4</strain>
    </source>
</reference>
<keyword evidence="3 9" id="KW-0547">Nucleotide-binding</keyword>
<evidence type="ECO:0000313" key="13">
    <source>
        <dbReference type="Proteomes" id="UP000215405"/>
    </source>
</evidence>
<dbReference type="InterPro" id="IPR036678">
    <property type="entry name" value="MutS_con_dom_sf"/>
</dbReference>
<dbReference type="SUPFAM" id="SSF55271">
    <property type="entry name" value="DNA repair protein MutS, domain I"/>
    <property type="match status" value="1"/>
</dbReference>
<dbReference type="InterPro" id="IPR007860">
    <property type="entry name" value="DNA_mmatch_repair_MutS_con_dom"/>
</dbReference>
<dbReference type="InterPro" id="IPR027417">
    <property type="entry name" value="P-loop_NTPase"/>
</dbReference>
<dbReference type="InterPro" id="IPR007696">
    <property type="entry name" value="DNA_mismatch_repair_MutS_core"/>
</dbReference>
<evidence type="ECO:0000256" key="9">
    <source>
        <dbReference type="HAMAP-Rule" id="MF_00096"/>
    </source>
</evidence>
<sequence length="911" mass="97801">MAEPQASMNLNELVSPDSRASATPMIEQFIEIKAANADSLLFYRMGDFYELFFGDAEIAARTLGITLTKRGQHLGRDIPMAGVPVHAANDYLQKLIAAGHRVAVCEQVEDPAEAKKRGGKTLVRRDVTRLVTPGTITEENILEPGEPNWLLAVGRVKGEADPALAWIDISTGAFRTAMSGSDRLLSDILRIDPREILVPQSLFEDAAFRPVWDALGRTANPQPAALFDSASAGERICRALSVSTLDGFGQFSRAELSAMGGVVAWVEKTQLGARVPLSPPQREEGASTLFIDAATRASLELTRTSAGSRDGSLLKVIDRTVTGPGARLLAERLAAPLTDPDRIVRRQRSVTFLRQESALCDELRTVLRGLPDMMRALSRLSLGRGGPRDIGAIRTALEATAALVERLGEAALPEELETAEKALRALPPNLARLLGKALAYDLPLLARDGGFVAEGFDEELDAQRSLASDSRRVIAAMQADLAAETAIKALKIRHNNMLGYYIEVPSSHGVKLTEGDAKARFIHRQTMANAMRFTTTELAELESRIADAGGKALMIETAIFERLTAAVLEETDALRAGADALAVIDVSVGLAQLAEAENWSAPTIDESLTFEVECGRHPVVEAALRAQQGDAFIANDCLLSPPEGANAGALWLLTGPNMGGKSTFLRQNALIAILAQMGSHVPATAAHIGIVDRLFSRVGASDDLARGRSTFMVEMVETAAILNQAGERSLVILDEIGRGTSTFDGLSIAWATAEHLHETNRCRAIFATHFHEMTALAETLSRLANVTMRVKEMEGEVIFLHQVGKGAADRSYGVQVARLAGLPKSVLARAKTVLDRLEAEGTSGSGAAKLVDDLPLFSAAVRQVETEGRAKAAINPGQNAIAEMLDGIEPDDLTPREALDALYRLKKSLAK</sequence>
<dbReference type="GO" id="GO:0006298">
    <property type="term" value="P:mismatch repair"/>
    <property type="evidence" value="ECO:0007669"/>
    <property type="project" value="UniProtKB-UniRule"/>
</dbReference>
<dbReference type="InterPro" id="IPR007695">
    <property type="entry name" value="DNA_mismatch_repair_MutS-lik_N"/>
</dbReference>
<dbReference type="GO" id="GO:0030983">
    <property type="term" value="F:mismatched DNA binding"/>
    <property type="evidence" value="ECO:0007669"/>
    <property type="project" value="InterPro"/>
</dbReference>
<dbReference type="Pfam" id="PF05188">
    <property type="entry name" value="MutS_II"/>
    <property type="match status" value="1"/>
</dbReference>
<evidence type="ECO:0000256" key="3">
    <source>
        <dbReference type="ARBA" id="ARBA00022741"/>
    </source>
</evidence>